<dbReference type="Proteomes" id="UP000298213">
    <property type="component" value="Unassembled WGS sequence"/>
</dbReference>
<dbReference type="AlphaFoldDB" id="A0A4Y8ZP24"/>
<evidence type="ECO:0000313" key="2">
    <source>
        <dbReference type="EMBL" id="TFI57761.1"/>
    </source>
</evidence>
<evidence type="ECO:0000313" key="3">
    <source>
        <dbReference type="Proteomes" id="UP000298213"/>
    </source>
</evidence>
<sequence length="149" mass="16439">MFAAGLAAALAAPGEPPDLGWMAGSWVSEGPSRWTEERWSRPRGGVMLGTGLSGEGARAESFEFMRIAPDDQGRLTFWGSPEGATPTPFRYEGGGEREAVFVNPSHDYPQRIVYRREGAELVATISLADGSKPQTWRYVRKWPADRKRP</sequence>
<proteinExistence type="predicted"/>
<organism evidence="2 3">
    <name type="scientific">Sphingomonas parva</name>
    <dbReference type="NCBI Taxonomy" id="2555898"/>
    <lineage>
        <taxon>Bacteria</taxon>
        <taxon>Pseudomonadati</taxon>
        <taxon>Pseudomonadota</taxon>
        <taxon>Alphaproteobacteria</taxon>
        <taxon>Sphingomonadales</taxon>
        <taxon>Sphingomonadaceae</taxon>
        <taxon>Sphingomonas</taxon>
    </lineage>
</organism>
<dbReference type="Pfam" id="PF19780">
    <property type="entry name" value="DUF6265"/>
    <property type="match status" value="1"/>
</dbReference>
<protein>
    <recommendedName>
        <fullName evidence="1">DUF6265 domain-containing protein</fullName>
    </recommendedName>
</protein>
<comment type="caution">
    <text evidence="2">The sequence shown here is derived from an EMBL/GenBank/DDBJ whole genome shotgun (WGS) entry which is preliminary data.</text>
</comment>
<dbReference type="InterPro" id="IPR046232">
    <property type="entry name" value="DUF6265"/>
</dbReference>
<gene>
    <name evidence="2" type="ORF">E2493_13475</name>
</gene>
<dbReference type="EMBL" id="SPDV01000026">
    <property type="protein sequence ID" value="TFI57761.1"/>
    <property type="molecule type" value="Genomic_DNA"/>
</dbReference>
<feature type="domain" description="DUF6265" evidence="1">
    <location>
        <begin position="21"/>
        <end position="125"/>
    </location>
</feature>
<name>A0A4Y8ZP24_9SPHN</name>
<keyword evidence="3" id="KW-1185">Reference proteome</keyword>
<accession>A0A4Y8ZP24</accession>
<reference evidence="2 3" key="1">
    <citation type="submission" date="2019-03" db="EMBL/GenBank/DDBJ databases">
        <title>Genome sequence of Sphingomonas sp. 17J27-24.</title>
        <authorList>
            <person name="Kim M."/>
            <person name="Maeng S."/>
            <person name="Sathiyaraj S."/>
        </authorList>
    </citation>
    <scope>NUCLEOTIDE SEQUENCE [LARGE SCALE GENOMIC DNA]</scope>
    <source>
        <strain evidence="2 3">17J27-24</strain>
    </source>
</reference>
<dbReference type="OrthoDB" id="5382295at2"/>
<evidence type="ECO:0000259" key="1">
    <source>
        <dbReference type="Pfam" id="PF19780"/>
    </source>
</evidence>